<proteinExistence type="predicted"/>
<name>A0A6A5C415_NAEFO</name>
<protein>
    <recommendedName>
        <fullName evidence="2">Nuclear transport factor 2</fullName>
        <shortName evidence="2">NTF-2</shortName>
    </recommendedName>
</protein>
<keyword evidence="2" id="KW-0813">Transport</keyword>
<reference evidence="4 5" key="1">
    <citation type="journal article" date="2019" name="Sci. Rep.">
        <title>Nanopore sequencing improves the draft genome of the human pathogenic amoeba Naegleria fowleri.</title>
        <authorList>
            <person name="Liechti N."/>
            <person name="Schurch N."/>
            <person name="Bruggmann R."/>
            <person name="Wittwer M."/>
        </authorList>
    </citation>
    <scope>NUCLEOTIDE SEQUENCE [LARGE SCALE GENOMIC DNA]</scope>
    <source>
        <strain evidence="4 5">ATCC 30894</strain>
    </source>
</reference>
<sequence length="121" mass="13996">MDYVQIGEAFVKHYYSTFDQNRQNIAPLYTDNSLLTWEKDKIQGRVEILKKLTELPFTTVRHDINVCDCQPSMSGGINILCTGSVVIDNEHPHPFCEYFHLTNENGGFYVTNHIFRFNYGA</sequence>
<evidence type="ECO:0000259" key="3">
    <source>
        <dbReference type="PROSITE" id="PS50177"/>
    </source>
</evidence>
<dbReference type="InterPro" id="IPR018222">
    <property type="entry name" value="Nuclear_transport_factor_2_euk"/>
</dbReference>
<dbReference type="OMA" id="QFVEYYY"/>
<dbReference type="OrthoDB" id="6507044at2759"/>
<dbReference type="FunFam" id="3.10.450.50:FF:000005">
    <property type="entry name" value="Nuclear transport factor 2"/>
    <property type="match status" value="1"/>
</dbReference>
<dbReference type="AlphaFoldDB" id="A0A6A5C415"/>
<dbReference type="SUPFAM" id="SSF54427">
    <property type="entry name" value="NTF2-like"/>
    <property type="match status" value="1"/>
</dbReference>
<keyword evidence="5" id="KW-1185">Reference proteome</keyword>
<dbReference type="InterPro" id="IPR002075">
    <property type="entry name" value="NTF2_dom"/>
</dbReference>
<evidence type="ECO:0000313" key="5">
    <source>
        <dbReference type="Proteomes" id="UP000444721"/>
    </source>
</evidence>
<dbReference type="GO" id="GO:0051028">
    <property type="term" value="P:mRNA transport"/>
    <property type="evidence" value="ECO:0007669"/>
    <property type="project" value="UniProtKB-UniRule"/>
</dbReference>
<evidence type="ECO:0000313" key="4">
    <source>
        <dbReference type="EMBL" id="KAF0981492.1"/>
    </source>
</evidence>
<comment type="caution">
    <text evidence="4">The sequence shown here is derived from an EMBL/GenBank/DDBJ whole genome shotgun (WGS) entry which is preliminary data.</text>
</comment>
<evidence type="ECO:0000256" key="1">
    <source>
        <dbReference type="ARBA" id="ARBA00022490"/>
    </source>
</evidence>
<keyword evidence="1 2" id="KW-0963">Cytoplasm</keyword>
<comment type="function">
    <text evidence="2">Has a role in nuclear-cytoplasmic transport of proteins and mRNAs.</text>
</comment>
<dbReference type="VEuPathDB" id="AmoebaDB:FDP41_012149"/>
<evidence type="ECO:0000256" key="2">
    <source>
        <dbReference type="RuleBase" id="RU369002"/>
    </source>
</evidence>
<dbReference type="PROSITE" id="PS50177">
    <property type="entry name" value="NTF2_DOMAIN"/>
    <property type="match status" value="1"/>
</dbReference>
<dbReference type="Gene3D" id="3.10.450.50">
    <property type="match status" value="1"/>
</dbReference>
<dbReference type="VEuPathDB" id="AmoebaDB:NF0046410"/>
<feature type="domain" description="NTF2" evidence="3">
    <location>
        <begin position="6"/>
        <end position="117"/>
    </location>
</feature>
<keyword evidence="2" id="KW-0653">Protein transport</keyword>
<dbReference type="CDD" id="cd00780">
    <property type="entry name" value="NTF2"/>
    <property type="match status" value="1"/>
</dbReference>
<dbReference type="InterPro" id="IPR045875">
    <property type="entry name" value="NTF2"/>
</dbReference>
<dbReference type="GO" id="GO:0006606">
    <property type="term" value="P:protein import into nucleus"/>
    <property type="evidence" value="ECO:0007669"/>
    <property type="project" value="UniProtKB-ARBA"/>
</dbReference>
<comment type="subcellular location">
    <subcellularLocation>
        <location evidence="2">Cytoplasm</location>
    </subcellularLocation>
    <subcellularLocation>
        <location evidence="2">Nucleus</location>
    </subcellularLocation>
</comment>
<dbReference type="InterPro" id="IPR032710">
    <property type="entry name" value="NTF2-like_dom_sf"/>
</dbReference>
<organism evidence="4 5">
    <name type="scientific">Naegleria fowleri</name>
    <name type="common">Brain eating amoeba</name>
    <dbReference type="NCBI Taxonomy" id="5763"/>
    <lineage>
        <taxon>Eukaryota</taxon>
        <taxon>Discoba</taxon>
        <taxon>Heterolobosea</taxon>
        <taxon>Tetramitia</taxon>
        <taxon>Eutetramitia</taxon>
        <taxon>Vahlkampfiidae</taxon>
        <taxon>Naegleria</taxon>
    </lineage>
</organism>
<dbReference type="Proteomes" id="UP000444721">
    <property type="component" value="Unassembled WGS sequence"/>
</dbReference>
<accession>A0A6A5C415</accession>
<keyword evidence="2" id="KW-0539">Nucleus</keyword>
<dbReference type="PANTHER" id="PTHR12612">
    <property type="entry name" value="NUCLEAR TRANSPORT FACTOR 2"/>
    <property type="match status" value="1"/>
</dbReference>
<gene>
    <name evidence="4" type="ORF">FDP41_012149</name>
</gene>
<dbReference type="GeneID" id="68119364"/>
<dbReference type="GO" id="GO:0005737">
    <property type="term" value="C:cytoplasm"/>
    <property type="evidence" value="ECO:0007669"/>
    <property type="project" value="UniProtKB-SubCell"/>
</dbReference>
<dbReference type="GO" id="GO:0005635">
    <property type="term" value="C:nuclear envelope"/>
    <property type="evidence" value="ECO:0007669"/>
    <property type="project" value="UniProtKB-ARBA"/>
</dbReference>
<dbReference type="Pfam" id="PF02136">
    <property type="entry name" value="NTF2"/>
    <property type="match status" value="1"/>
</dbReference>
<dbReference type="EMBL" id="VFQX01000013">
    <property type="protein sequence ID" value="KAF0981492.1"/>
    <property type="molecule type" value="Genomic_DNA"/>
</dbReference>
<dbReference type="RefSeq" id="XP_044566205.1">
    <property type="nucleotide sequence ID" value="XM_044702636.1"/>
</dbReference>